<keyword evidence="3" id="KW-1185">Reference proteome</keyword>
<evidence type="ECO:0000313" key="3">
    <source>
        <dbReference type="Proteomes" id="UP000663760"/>
    </source>
</evidence>
<dbReference type="Proteomes" id="UP000663760">
    <property type="component" value="Chromosome 2"/>
</dbReference>
<dbReference type="EMBL" id="LR746265">
    <property type="protein sequence ID" value="CAA7392174.1"/>
    <property type="molecule type" value="Genomic_DNA"/>
</dbReference>
<name>A0A7I8K4M7_SPIIN</name>
<evidence type="ECO:0000313" key="1">
    <source>
        <dbReference type="EMBL" id="CAA2616908.1"/>
    </source>
</evidence>
<gene>
    <name evidence="1" type="ORF">SI7747_02003120</name>
    <name evidence="2" type="ORF">SI8410_02003341</name>
</gene>
<proteinExistence type="predicted"/>
<sequence length="63" mass="7198">MRATRHIDEGSPSHHGSFILKSAQQEEALHRIWYALRRVSTYDEHILCDVLSMKIGGIILGRP</sequence>
<dbReference type="AlphaFoldDB" id="A0A7I8K4M7"/>
<accession>A0A7I8K4M7</accession>
<organism evidence="2 3">
    <name type="scientific">Spirodela intermedia</name>
    <name type="common">Intermediate duckweed</name>
    <dbReference type="NCBI Taxonomy" id="51605"/>
    <lineage>
        <taxon>Eukaryota</taxon>
        <taxon>Viridiplantae</taxon>
        <taxon>Streptophyta</taxon>
        <taxon>Embryophyta</taxon>
        <taxon>Tracheophyta</taxon>
        <taxon>Spermatophyta</taxon>
        <taxon>Magnoliopsida</taxon>
        <taxon>Liliopsida</taxon>
        <taxon>Araceae</taxon>
        <taxon>Lemnoideae</taxon>
        <taxon>Spirodela</taxon>
    </lineage>
</organism>
<reference evidence="2" key="1">
    <citation type="submission" date="2020-02" db="EMBL/GenBank/DDBJ databases">
        <authorList>
            <person name="Scholz U."/>
            <person name="Mascher M."/>
            <person name="Fiebig A."/>
        </authorList>
    </citation>
    <scope>NUCLEOTIDE SEQUENCE</scope>
</reference>
<dbReference type="EMBL" id="LR743589">
    <property type="protein sequence ID" value="CAA2616908.1"/>
    <property type="molecule type" value="Genomic_DNA"/>
</dbReference>
<evidence type="ECO:0000313" key="2">
    <source>
        <dbReference type="EMBL" id="CAA7392174.1"/>
    </source>
</evidence>
<protein>
    <submittedName>
        <fullName evidence="2">Uncharacterized protein</fullName>
    </submittedName>
</protein>